<dbReference type="OrthoDB" id="6577442at2759"/>
<name>A0A6P8WQ59_DROAB</name>
<dbReference type="RefSeq" id="XP_034101498.1">
    <property type="nucleotide sequence ID" value="XM_034245607.2"/>
</dbReference>
<dbReference type="GeneID" id="127564989"/>
<reference evidence="2" key="1">
    <citation type="submission" date="2025-08" db="UniProtKB">
        <authorList>
            <consortium name="RefSeq"/>
        </authorList>
    </citation>
    <scope>IDENTIFICATION</scope>
    <source>
        <strain evidence="2">15112-1751.03</strain>
        <tissue evidence="2">Whole Adult</tissue>
    </source>
</reference>
<evidence type="ECO:0000313" key="1">
    <source>
        <dbReference type="Proteomes" id="UP000515160"/>
    </source>
</evidence>
<sequence length="247" mass="28762">MLSVGPQDIAPKQTMAPNKVRRLYHQKYREDWERFPSFAPWLCRGDDGYSAHCKICDANVLARLASIKQHNNAVKHQKAMKSYIPGVPTMRQQIMARVETKPIPPKFFAAKQKPKVKRIKVEKIDPPEPPIEQDACSNDSILEDLLGNEEGFEQEYEITEEVIEHEHEHEQNIKQEMLMPEYKMDETNDEIIMDDNIISEFDLFGNSVSLQLNHMDLEDALLCQERLQVVLTEFRLKILKRKAKLSF</sequence>
<gene>
    <name evidence="2" type="primary">LOC127564989</name>
</gene>
<evidence type="ECO:0000313" key="2">
    <source>
        <dbReference type="RefSeq" id="XP_034101498.1"/>
    </source>
</evidence>
<proteinExistence type="predicted"/>
<dbReference type="AlphaFoldDB" id="A0A6P8WQ59"/>
<keyword evidence="1" id="KW-1185">Reference proteome</keyword>
<protein>
    <submittedName>
        <fullName evidence="2">Uncharacterized protein LOC127564989</fullName>
    </submittedName>
</protein>
<organism evidence="1 2">
    <name type="scientific">Drosophila albomicans</name>
    <name type="common">Fruit fly</name>
    <dbReference type="NCBI Taxonomy" id="7291"/>
    <lineage>
        <taxon>Eukaryota</taxon>
        <taxon>Metazoa</taxon>
        <taxon>Ecdysozoa</taxon>
        <taxon>Arthropoda</taxon>
        <taxon>Hexapoda</taxon>
        <taxon>Insecta</taxon>
        <taxon>Pterygota</taxon>
        <taxon>Neoptera</taxon>
        <taxon>Endopterygota</taxon>
        <taxon>Diptera</taxon>
        <taxon>Brachycera</taxon>
        <taxon>Muscomorpha</taxon>
        <taxon>Ephydroidea</taxon>
        <taxon>Drosophilidae</taxon>
        <taxon>Drosophila</taxon>
    </lineage>
</organism>
<dbReference type="Proteomes" id="UP000515160">
    <property type="component" value="Chromosome 2L"/>
</dbReference>
<accession>A0A6P8WQ59</accession>